<name>A0A1L9TQP4_9EURO</name>
<dbReference type="STRING" id="1036612.A0A1L9TQP4"/>
<evidence type="ECO:0000313" key="3">
    <source>
        <dbReference type="EMBL" id="OJJ61747.1"/>
    </source>
</evidence>
<feature type="compositionally biased region" description="Gly residues" evidence="1">
    <location>
        <begin position="84"/>
        <end position="93"/>
    </location>
</feature>
<feature type="region of interest" description="Disordered" evidence="1">
    <location>
        <begin position="857"/>
        <end position="889"/>
    </location>
</feature>
<feature type="compositionally biased region" description="Low complexity" evidence="1">
    <location>
        <begin position="534"/>
        <end position="547"/>
    </location>
</feature>
<dbReference type="GeneID" id="63762129"/>
<evidence type="ECO:0000256" key="2">
    <source>
        <dbReference type="SAM" id="Phobius"/>
    </source>
</evidence>
<keyword evidence="2" id="KW-0472">Membrane</keyword>
<feature type="region of interest" description="Disordered" evidence="1">
    <location>
        <begin position="1"/>
        <end position="301"/>
    </location>
</feature>
<feature type="compositionally biased region" description="Low complexity" evidence="1">
    <location>
        <begin position="417"/>
        <end position="426"/>
    </location>
</feature>
<feature type="compositionally biased region" description="Low complexity" evidence="1">
    <location>
        <begin position="119"/>
        <end position="214"/>
    </location>
</feature>
<dbReference type="Proteomes" id="UP000184356">
    <property type="component" value="Unassembled WGS sequence"/>
</dbReference>
<feature type="compositionally biased region" description="Polar residues" evidence="1">
    <location>
        <begin position="380"/>
        <end position="389"/>
    </location>
</feature>
<evidence type="ECO:0000256" key="1">
    <source>
        <dbReference type="SAM" id="MobiDB-lite"/>
    </source>
</evidence>
<dbReference type="RefSeq" id="XP_040705553.1">
    <property type="nucleotide sequence ID" value="XM_040846056.1"/>
</dbReference>
<feature type="compositionally biased region" description="Basic and acidic residues" evidence="1">
    <location>
        <begin position="239"/>
        <end position="256"/>
    </location>
</feature>
<feature type="compositionally biased region" description="Basic and acidic residues" evidence="1">
    <location>
        <begin position="390"/>
        <end position="406"/>
    </location>
</feature>
<feature type="compositionally biased region" description="Low complexity" evidence="1">
    <location>
        <begin position="35"/>
        <end position="44"/>
    </location>
</feature>
<feature type="compositionally biased region" description="Pro residues" evidence="1">
    <location>
        <begin position="601"/>
        <end position="614"/>
    </location>
</feature>
<dbReference type="OrthoDB" id="5340910at2759"/>
<reference evidence="4" key="1">
    <citation type="journal article" date="2017" name="Genome Biol.">
        <title>Comparative genomics reveals high biological diversity and specific adaptations in the industrially and medically important fungal genus Aspergillus.</title>
        <authorList>
            <person name="de Vries R.P."/>
            <person name="Riley R."/>
            <person name="Wiebenga A."/>
            <person name="Aguilar-Osorio G."/>
            <person name="Amillis S."/>
            <person name="Uchima C.A."/>
            <person name="Anderluh G."/>
            <person name="Asadollahi M."/>
            <person name="Askin M."/>
            <person name="Barry K."/>
            <person name="Battaglia E."/>
            <person name="Bayram O."/>
            <person name="Benocci T."/>
            <person name="Braus-Stromeyer S.A."/>
            <person name="Caldana C."/>
            <person name="Canovas D."/>
            <person name="Cerqueira G.C."/>
            <person name="Chen F."/>
            <person name="Chen W."/>
            <person name="Choi C."/>
            <person name="Clum A."/>
            <person name="Dos Santos R.A."/>
            <person name="Damasio A.R."/>
            <person name="Diallinas G."/>
            <person name="Emri T."/>
            <person name="Fekete E."/>
            <person name="Flipphi M."/>
            <person name="Freyberg S."/>
            <person name="Gallo A."/>
            <person name="Gournas C."/>
            <person name="Habgood R."/>
            <person name="Hainaut M."/>
            <person name="Harispe M.L."/>
            <person name="Henrissat B."/>
            <person name="Hilden K.S."/>
            <person name="Hope R."/>
            <person name="Hossain A."/>
            <person name="Karabika E."/>
            <person name="Karaffa L."/>
            <person name="Karanyi Z."/>
            <person name="Krasevec N."/>
            <person name="Kuo A."/>
            <person name="Kusch H."/>
            <person name="LaButti K."/>
            <person name="Lagendijk E.L."/>
            <person name="Lapidus A."/>
            <person name="Levasseur A."/>
            <person name="Lindquist E."/>
            <person name="Lipzen A."/>
            <person name="Logrieco A.F."/>
            <person name="MacCabe A."/>
            <person name="Maekelae M.R."/>
            <person name="Malavazi I."/>
            <person name="Melin P."/>
            <person name="Meyer V."/>
            <person name="Mielnichuk N."/>
            <person name="Miskei M."/>
            <person name="Molnar A.P."/>
            <person name="Mule G."/>
            <person name="Ngan C.Y."/>
            <person name="Orejas M."/>
            <person name="Orosz E."/>
            <person name="Ouedraogo J.P."/>
            <person name="Overkamp K.M."/>
            <person name="Park H.-S."/>
            <person name="Perrone G."/>
            <person name="Piumi F."/>
            <person name="Punt P.J."/>
            <person name="Ram A.F."/>
            <person name="Ramon A."/>
            <person name="Rauscher S."/>
            <person name="Record E."/>
            <person name="Riano-Pachon D.M."/>
            <person name="Robert V."/>
            <person name="Roehrig J."/>
            <person name="Ruller R."/>
            <person name="Salamov A."/>
            <person name="Salih N.S."/>
            <person name="Samson R.A."/>
            <person name="Sandor E."/>
            <person name="Sanguinetti M."/>
            <person name="Schuetze T."/>
            <person name="Sepcic K."/>
            <person name="Shelest E."/>
            <person name="Sherlock G."/>
            <person name="Sophianopoulou V."/>
            <person name="Squina F.M."/>
            <person name="Sun H."/>
            <person name="Susca A."/>
            <person name="Todd R.B."/>
            <person name="Tsang A."/>
            <person name="Unkles S.E."/>
            <person name="van de Wiele N."/>
            <person name="van Rossen-Uffink D."/>
            <person name="Oliveira J.V."/>
            <person name="Vesth T.C."/>
            <person name="Visser J."/>
            <person name="Yu J.-H."/>
            <person name="Zhou M."/>
            <person name="Andersen M.R."/>
            <person name="Archer D.B."/>
            <person name="Baker S.E."/>
            <person name="Benoit I."/>
            <person name="Brakhage A.A."/>
            <person name="Braus G.H."/>
            <person name="Fischer R."/>
            <person name="Frisvad J.C."/>
            <person name="Goldman G.H."/>
            <person name="Houbraken J."/>
            <person name="Oakley B."/>
            <person name="Pocsi I."/>
            <person name="Scazzocchio C."/>
            <person name="Seiboth B."/>
            <person name="vanKuyk P.A."/>
            <person name="Wortman J."/>
            <person name="Dyer P.S."/>
            <person name="Grigoriev I.V."/>
        </authorList>
    </citation>
    <scope>NUCLEOTIDE SEQUENCE [LARGE SCALE GENOMIC DNA]</scope>
    <source>
        <strain evidence="4">CBS 593.65</strain>
    </source>
</reference>
<keyword evidence="2" id="KW-0812">Transmembrane</keyword>
<dbReference type="AlphaFoldDB" id="A0A1L9TQP4"/>
<dbReference type="InterPro" id="IPR036028">
    <property type="entry name" value="SH3-like_dom_sf"/>
</dbReference>
<feature type="region of interest" description="Disordered" evidence="1">
    <location>
        <begin position="532"/>
        <end position="574"/>
    </location>
</feature>
<feature type="compositionally biased region" description="Pro residues" evidence="1">
    <location>
        <begin position="735"/>
        <end position="744"/>
    </location>
</feature>
<proteinExistence type="predicted"/>
<feature type="compositionally biased region" description="Gly residues" evidence="1">
    <location>
        <begin position="60"/>
        <end position="72"/>
    </location>
</feature>
<accession>A0A1L9TQP4</accession>
<keyword evidence="2" id="KW-1133">Transmembrane helix</keyword>
<feature type="compositionally biased region" description="Polar residues" evidence="1">
    <location>
        <begin position="548"/>
        <end position="557"/>
    </location>
</feature>
<gene>
    <name evidence="3" type="ORF">ASPSYDRAFT_40280</name>
</gene>
<evidence type="ECO:0000313" key="4">
    <source>
        <dbReference type="Proteomes" id="UP000184356"/>
    </source>
</evidence>
<sequence>MASEAAGSYWGAQGSQGSQGSSQGSGQYDDGMYHAGNSGNAGTAGTAGTGSTGETAGTAGTSGAGTGTGAGTNGATAGTAGTAGTEGTGGTRGTSGSSGSQYGEAASQLNGQTGWGQEASSNQASGSQTQGTGQSSGQWSNGASSGTGSASGNTQGQTNGQSQWSGQGQTSQGQTGQGQSQANTQPAAQNSNWNANSNSNALNSGSQSSSQQSSGYNDGTWHGNNEQPTNTNTNALNQDSKDSSKSEQAKIDDGQWHPELWSETAMDPTSTSKSTNSPSSTQSDLPTTESPGLPSPGPHRLSPGAEAGIAVGVMSLVLLLLGLIFFRLHRKKRALQMAVRNERNLPPVEKQNPMYNLASNLYTKSSLTLVGMSDTFKGRGNNSDGSLTHPQEDPVHNHDHNPERQSIHNGPAAANESTSTVNSVTTQLPPPVLFSGEVHPALRKPTWKERTQRLLSPVTATASFAVNKMKGTSHKELSPAQRRSLQAHEYGFSEEFLHIPPPPEPTRRLPRVLSKVQENGSLTVRAVTQKFNRSQSSLARSQSQSPQGESQAQSQPEQPHVHMQPPPPAQLQHHCHCKCNAKDSVQQQEECQPQSHAQPQAPAPAPAPAQPQPQPEKANNGLSTWTTMNSLRSVSEYSDEHQERQTRFPSPSEMIGEELFRVRSVSSGMVAMNNPAANISVDALTGRISGEDEQQPDRSKSSKSVKFTKPKSEPESQQQPQPHPQSPPQSKSPSPSLPSPPSPVYQPGQPEVPSVKPWSVHLYRVDMPFAARSTGHLDVGEGTMVRLDQAFDDGWTLCTVAQTEQRGLIPRACLSTWPLKERRNYSASVDDHLRNASSASLPLSPVESVANQSFRFYRQASSRPGTPKTGFISPTSSTKSGSGGSGPSS</sequence>
<dbReference type="VEuPathDB" id="FungiDB:ASPSYDRAFT_40280"/>
<feature type="transmembrane region" description="Helical" evidence="2">
    <location>
        <begin position="307"/>
        <end position="328"/>
    </location>
</feature>
<feature type="compositionally biased region" description="Low complexity" evidence="1">
    <location>
        <begin position="13"/>
        <end position="27"/>
    </location>
</feature>
<keyword evidence="4" id="KW-1185">Reference proteome</keyword>
<feature type="compositionally biased region" description="Low complexity" evidence="1">
    <location>
        <begin position="73"/>
        <end position="83"/>
    </location>
</feature>
<evidence type="ECO:0008006" key="5">
    <source>
        <dbReference type="Google" id="ProtNLM"/>
    </source>
</evidence>
<dbReference type="SUPFAM" id="SSF50044">
    <property type="entry name" value="SH3-domain"/>
    <property type="match status" value="1"/>
</dbReference>
<feature type="region of interest" description="Disordered" evidence="1">
    <location>
        <begin position="588"/>
        <end position="623"/>
    </location>
</feature>
<feature type="compositionally biased region" description="Polar residues" evidence="1">
    <location>
        <begin position="222"/>
        <end position="238"/>
    </location>
</feature>
<feature type="region of interest" description="Disordered" evidence="1">
    <location>
        <begin position="374"/>
        <end position="437"/>
    </location>
</feature>
<dbReference type="EMBL" id="KV878583">
    <property type="protein sequence ID" value="OJJ61747.1"/>
    <property type="molecule type" value="Genomic_DNA"/>
</dbReference>
<feature type="compositionally biased region" description="Low complexity" evidence="1">
    <location>
        <begin position="269"/>
        <end position="283"/>
    </location>
</feature>
<protein>
    <recommendedName>
        <fullName evidence="5">SH3 domain-containing protein</fullName>
    </recommendedName>
</protein>
<feature type="region of interest" description="Disordered" evidence="1">
    <location>
        <begin position="690"/>
        <end position="752"/>
    </location>
</feature>
<organism evidence="3 4">
    <name type="scientific">Aspergillus sydowii CBS 593.65</name>
    <dbReference type="NCBI Taxonomy" id="1036612"/>
    <lineage>
        <taxon>Eukaryota</taxon>
        <taxon>Fungi</taxon>
        <taxon>Dikarya</taxon>
        <taxon>Ascomycota</taxon>
        <taxon>Pezizomycotina</taxon>
        <taxon>Eurotiomycetes</taxon>
        <taxon>Eurotiomycetidae</taxon>
        <taxon>Eurotiales</taxon>
        <taxon>Aspergillaceae</taxon>
        <taxon>Aspergillus</taxon>
        <taxon>Aspergillus subgen. Nidulantes</taxon>
    </lineage>
</organism>